<feature type="compositionally biased region" description="Polar residues" evidence="1">
    <location>
        <begin position="79"/>
        <end position="89"/>
    </location>
</feature>
<name>A0A9N7VCH0_PLEPL</name>
<accession>A0A9N7VCH0</accession>
<sequence length="192" mass="21200">MARKEDYLSRSSFGRSVRCHLLSGRLEWDNGTNDEVDPVKTRSVQVKLCDAMCTGNRAPAEKAIKLNPAGEAPVLCGSEATTGPQTNDADVTDEDDCPAHRDVDEQPLQPDRKPPPDSPEQWWHWSAAVEPHHSLTSSIIYSGRPGVSRGRAGSSISQRGRLMNRSHPALHHTPGELPARPQCLHWFLLETP</sequence>
<feature type="compositionally biased region" description="Basic and acidic residues" evidence="1">
    <location>
        <begin position="97"/>
        <end position="115"/>
    </location>
</feature>
<dbReference type="Proteomes" id="UP001153269">
    <property type="component" value="Unassembled WGS sequence"/>
</dbReference>
<dbReference type="AlphaFoldDB" id="A0A9N7VCH0"/>
<feature type="region of interest" description="Disordered" evidence="1">
    <location>
        <begin position="141"/>
        <end position="160"/>
    </location>
</feature>
<evidence type="ECO:0000313" key="2">
    <source>
        <dbReference type="EMBL" id="CAB1447100.1"/>
    </source>
</evidence>
<organism evidence="2 3">
    <name type="scientific">Pleuronectes platessa</name>
    <name type="common">European plaice</name>
    <dbReference type="NCBI Taxonomy" id="8262"/>
    <lineage>
        <taxon>Eukaryota</taxon>
        <taxon>Metazoa</taxon>
        <taxon>Chordata</taxon>
        <taxon>Craniata</taxon>
        <taxon>Vertebrata</taxon>
        <taxon>Euteleostomi</taxon>
        <taxon>Actinopterygii</taxon>
        <taxon>Neopterygii</taxon>
        <taxon>Teleostei</taxon>
        <taxon>Neoteleostei</taxon>
        <taxon>Acanthomorphata</taxon>
        <taxon>Carangaria</taxon>
        <taxon>Pleuronectiformes</taxon>
        <taxon>Pleuronectoidei</taxon>
        <taxon>Pleuronectidae</taxon>
        <taxon>Pleuronectes</taxon>
    </lineage>
</organism>
<evidence type="ECO:0000256" key="1">
    <source>
        <dbReference type="SAM" id="MobiDB-lite"/>
    </source>
</evidence>
<proteinExistence type="predicted"/>
<gene>
    <name evidence="2" type="ORF">PLEPLA_LOCUS34797</name>
</gene>
<evidence type="ECO:0000313" key="3">
    <source>
        <dbReference type="Proteomes" id="UP001153269"/>
    </source>
</evidence>
<feature type="region of interest" description="Disordered" evidence="1">
    <location>
        <begin position="75"/>
        <end position="122"/>
    </location>
</feature>
<dbReference type="EMBL" id="CADEAL010003936">
    <property type="protein sequence ID" value="CAB1447100.1"/>
    <property type="molecule type" value="Genomic_DNA"/>
</dbReference>
<reference evidence="2" key="1">
    <citation type="submission" date="2020-03" db="EMBL/GenBank/DDBJ databases">
        <authorList>
            <person name="Weist P."/>
        </authorList>
    </citation>
    <scope>NUCLEOTIDE SEQUENCE</scope>
</reference>
<comment type="caution">
    <text evidence="2">The sequence shown here is derived from an EMBL/GenBank/DDBJ whole genome shotgun (WGS) entry which is preliminary data.</text>
</comment>
<protein>
    <submittedName>
        <fullName evidence="2">Uncharacterized protein</fullName>
    </submittedName>
</protein>
<keyword evidence="3" id="KW-1185">Reference proteome</keyword>